<evidence type="ECO:0000256" key="4">
    <source>
        <dbReference type="PROSITE-ProRule" id="PRU00169"/>
    </source>
</evidence>
<organism evidence="8 9">
    <name type="scientific">Azohydromonas lata</name>
    <dbReference type="NCBI Taxonomy" id="45677"/>
    <lineage>
        <taxon>Bacteria</taxon>
        <taxon>Pseudomonadati</taxon>
        <taxon>Pseudomonadota</taxon>
        <taxon>Betaproteobacteria</taxon>
        <taxon>Burkholderiales</taxon>
        <taxon>Sphaerotilaceae</taxon>
        <taxon>Azohydromonas</taxon>
    </lineage>
</organism>
<dbReference type="Pfam" id="PF02518">
    <property type="entry name" value="HATPase_c"/>
    <property type="match status" value="1"/>
</dbReference>
<accession>A0ABU5IQ10</accession>
<dbReference type="SMART" id="SM00448">
    <property type="entry name" value="REC"/>
    <property type="match status" value="1"/>
</dbReference>
<keyword evidence="3 4" id="KW-0597">Phosphoprotein</keyword>
<evidence type="ECO:0000256" key="1">
    <source>
        <dbReference type="ARBA" id="ARBA00000085"/>
    </source>
</evidence>
<dbReference type="InterPro" id="IPR035965">
    <property type="entry name" value="PAS-like_dom_sf"/>
</dbReference>
<evidence type="ECO:0000313" key="8">
    <source>
        <dbReference type="EMBL" id="MDZ5460985.1"/>
    </source>
</evidence>
<dbReference type="SMART" id="SM00387">
    <property type="entry name" value="HATPase_c"/>
    <property type="match status" value="1"/>
</dbReference>
<protein>
    <recommendedName>
        <fullName evidence="2">histidine kinase</fullName>
        <ecNumber evidence="2">2.7.13.3</ecNumber>
    </recommendedName>
</protein>
<dbReference type="RefSeq" id="WP_322468278.1">
    <property type="nucleotide sequence ID" value="NZ_JAXOJX010000091.1"/>
</dbReference>
<dbReference type="Gene3D" id="3.30.450.20">
    <property type="entry name" value="PAS domain"/>
    <property type="match status" value="1"/>
</dbReference>
<dbReference type="PROSITE" id="PS50112">
    <property type="entry name" value="PAS"/>
    <property type="match status" value="1"/>
</dbReference>
<proteinExistence type="predicted"/>
<dbReference type="Gene3D" id="3.30.565.10">
    <property type="entry name" value="Histidine kinase-like ATPase, C-terminal domain"/>
    <property type="match status" value="1"/>
</dbReference>
<keyword evidence="8" id="KW-0067">ATP-binding</keyword>
<evidence type="ECO:0000256" key="3">
    <source>
        <dbReference type="ARBA" id="ARBA00022553"/>
    </source>
</evidence>
<dbReference type="Gene3D" id="3.40.50.2300">
    <property type="match status" value="1"/>
</dbReference>
<feature type="domain" description="Histidine kinase" evidence="5">
    <location>
        <begin position="247"/>
        <end position="466"/>
    </location>
</feature>
<dbReference type="EC" id="2.7.13.3" evidence="2"/>
<dbReference type="SUPFAM" id="SSF55874">
    <property type="entry name" value="ATPase domain of HSP90 chaperone/DNA topoisomerase II/histidine kinase"/>
    <property type="match status" value="1"/>
</dbReference>
<dbReference type="PROSITE" id="PS50110">
    <property type="entry name" value="RESPONSE_REGULATORY"/>
    <property type="match status" value="1"/>
</dbReference>
<sequence length="605" mass="65019">MQLQILVVDDIAVSRRALCALVAELGHEAVGADSGEAALSMMQRHRPDLVLLDLLMPDMDGFEVTRRMRALDGGRWMPVIVTSSLEGEEHFIHALESGADDFLVRPVSPELLQAKLRHYGHVLGLQRQIATLAQRQSDILDNILDPVVTLDAAGRVEEFNRAAQTLAGVAGEPLAAGASCRAIFGMDLSALLAQRECRLRRVGGQEFVAELGLSEWHEHAHVHFTLVLRDLTEQRQVERMKDEFLATVSHELRTPLTSVLGALGLLAGGAAGALPAPALSLLEVAKRNGTRLGRLIDDVLDLTKLEGDRLVLHQRPQALGPLLREALAANQGYADRAGVKLAVEGLDGPAVEVRLDADRFQQVMANLLSNAIKHSPAGETVQVTLNAAAQGVRVTVRDRGPGIDPRFRARMFEKFSQADGTDRRAQGGTGLGLYITRMLVERMGGRIGADEVPSGASFSLWFPAGGSVPRSVAPLVLHVDGDFEARRRVASWLAPLCRVQGAATLEQAAALTLDEPPALVVGHPQVPALAEEFCAGLRRLAQGRPVLLYGDTVDQAFSERMGLPSLEATHSGAQELAQAVLNALGAPVARVAQDVGKSRKEELAQ</sequence>
<comment type="caution">
    <text evidence="8">The sequence shown here is derived from an EMBL/GenBank/DDBJ whole genome shotgun (WGS) entry which is preliminary data.</text>
</comment>
<dbReference type="InterPro" id="IPR036890">
    <property type="entry name" value="HATPase_C_sf"/>
</dbReference>
<dbReference type="InterPro" id="IPR003661">
    <property type="entry name" value="HisK_dim/P_dom"/>
</dbReference>
<evidence type="ECO:0000313" key="9">
    <source>
        <dbReference type="Proteomes" id="UP001293718"/>
    </source>
</evidence>
<keyword evidence="8" id="KW-0547">Nucleotide-binding</keyword>
<dbReference type="PANTHER" id="PTHR43547:SF2">
    <property type="entry name" value="HYBRID SIGNAL TRANSDUCTION HISTIDINE KINASE C"/>
    <property type="match status" value="1"/>
</dbReference>
<feature type="domain" description="PAS" evidence="7">
    <location>
        <begin position="132"/>
        <end position="174"/>
    </location>
</feature>
<dbReference type="PROSITE" id="PS50109">
    <property type="entry name" value="HIS_KIN"/>
    <property type="match status" value="1"/>
</dbReference>
<reference evidence="8 9" key="1">
    <citation type="submission" date="2023-11" db="EMBL/GenBank/DDBJ databases">
        <title>Draft genome of Azohydromonas lata strain H1 (DSM1123), a polyhydroxyalkanoate producer.</title>
        <authorList>
            <person name="Traversa D."/>
            <person name="D'Addabbo P."/>
            <person name="Pazzani C."/>
            <person name="Manzari C."/>
            <person name="Chiara M."/>
            <person name="Scrascia M."/>
        </authorList>
    </citation>
    <scope>NUCLEOTIDE SEQUENCE [LARGE SCALE GENOMIC DNA]</scope>
    <source>
        <strain evidence="8 9">H1</strain>
    </source>
</reference>
<evidence type="ECO:0000259" key="5">
    <source>
        <dbReference type="PROSITE" id="PS50109"/>
    </source>
</evidence>
<dbReference type="GO" id="GO:0005524">
    <property type="term" value="F:ATP binding"/>
    <property type="evidence" value="ECO:0007669"/>
    <property type="project" value="UniProtKB-KW"/>
</dbReference>
<evidence type="ECO:0000256" key="2">
    <source>
        <dbReference type="ARBA" id="ARBA00012438"/>
    </source>
</evidence>
<dbReference type="Pfam" id="PF00072">
    <property type="entry name" value="Response_reg"/>
    <property type="match status" value="1"/>
</dbReference>
<dbReference type="CDD" id="cd00075">
    <property type="entry name" value="HATPase"/>
    <property type="match status" value="1"/>
</dbReference>
<dbReference type="InterPro" id="IPR004358">
    <property type="entry name" value="Sig_transdc_His_kin-like_C"/>
</dbReference>
<dbReference type="InterPro" id="IPR003594">
    <property type="entry name" value="HATPase_dom"/>
</dbReference>
<evidence type="ECO:0000259" key="6">
    <source>
        <dbReference type="PROSITE" id="PS50110"/>
    </source>
</evidence>
<dbReference type="PANTHER" id="PTHR43547">
    <property type="entry name" value="TWO-COMPONENT HISTIDINE KINASE"/>
    <property type="match status" value="1"/>
</dbReference>
<dbReference type="SMART" id="SM00388">
    <property type="entry name" value="HisKA"/>
    <property type="match status" value="1"/>
</dbReference>
<dbReference type="InterPro" id="IPR005467">
    <property type="entry name" value="His_kinase_dom"/>
</dbReference>
<name>A0ABU5IQ10_9BURK</name>
<dbReference type="InterPro" id="IPR011006">
    <property type="entry name" value="CheY-like_superfamily"/>
</dbReference>
<comment type="catalytic activity">
    <reaction evidence="1">
        <text>ATP + protein L-histidine = ADP + protein N-phospho-L-histidine.</text>
        <dbReference type="EC" id="2.7.13.3"/>
    </reaction>
</comment>
<dbReference type="CDD" id="cd00082">
    <property type="entry name" value="HisKA"/>
    <property type="match status" value="1"/>
</dbReference>
<dbReference type="Pfam" id="PF00512">
    <property type="entry name" value="HisKA"/>
    <property type="match status" value="1"/>
</dbReference>
<feature type="domain" description="Response regulatory" evidence="6">
    <location>
        <begin position="4"/>
        <end position="120"/>
    </location>
</feature>
<dbReference type="EMBL" id="JAXOJX010000091">
    <property type="protein sequence ID" value="MDZ5460985.1"/>
    <property type="molecule type" value="Genomic_DNA"/>
</dbReference>
<dbReference type="InterPro" id="IPR001789">
    <property type="entry name" value="Sig_transdc_resp-reg_receiver"/>
</dbReference>
<gene>
    <name evidence="8" type="ORF">SM757_30860</name>
</gene>
<dbReference type="SUPFAM" id="SSF47384">
    <property type="entry name" value="Homodimeric domain of signal transducing histidine kinase"/>
    <property type="match status" value="1"/>
</dbReference>
<dbReference type="Proteomes" id="UP001293718">
    <property type="component" value="Unassembled WGS sequence"/>
</dbReference>
<dbReference type="SUPFAM" id="SSF52172">
    <property type="entry name" value="CheY-like"/>
    <property type="match status" value="1"/>
</dbReference>
<evidence type="ECO:0000259" key="7">
    <source>
        <dbReference type="PROSITE" id="PS50112"/>
    </source>
</evidence>
<dbReference type="SUPFAM" id="SSF55785">
    <property type="entry name" value="PYP-like sensor domain (PAS domain)"/>
    <property type="match status" value="1"/>
</dbReference>
<feature type="modified residue" description="4-aspartylphosphate" evidence="4">
    <location>
        <position position="53"/>
    </location>
</feature>
<dbReference type="InterPro" id="IPR036097">
    <property type="entry name" value="HisK_dim/P_sf"/>
</dbReference>
<dbReference type="Gene3D" id="1.10.287.130">
    <property type="match status" value="1"/>
</dbReference>
<dbReference type="Pfam" id="PF13188">
    <property type="entry name" value="PAS_8"/>
    <property type="match status" value="1"/>
</dbReference>
<keyword evidence="9" id="KW-1185">Reference proteome</keyword>
<dbReference type="InterPro" id="IPR000014">
    <property type="entry name" value="PAS"/>
</dbReference>
<dbReference type="PRINTS" id="PR00344">
    <property type="entry name" value="BCTRLSENSOR"/>
</dbReference>